<dbReference type="InterPro" id="IPR023214">
    <property type="entry name" value="HAD_sf"/>
</dbReference>
<dbReference type="EMBL" id="DVNE01000012">
    <property type="protein sequence ID" value="HIU61297.1"/>
    <property type="molecule type" value="Genomic_DNA"/>
</dbReference>
<gene>
    <name evidence="2" type="ORF">IAB69_01430</name>
</gene>
<dbReference type="CDD" id="cd00761">
    <property type="entry name" value="Glyco_tranf_GTA_type"/>
    <property type="match status" value="1"/>
</dbReference>
<dbReference type="Gene3D" id="3.40.50.1000">
    <property type="entry name" value="HAD superfamily/HAD-like"/>
    <property type="match status" value="1"/>
</dbReference>
<evidence type="ECO:0000313" key="3">
    <source>
        <dbReference type="Proteomes" id="UP000824110"/>
    </source>
</evidence>
<sequence>MEQLVKVSVIVPCYNSGKYIKNSVYCLLTQYYNNVEIICVNDGSTDNTAEVLEELAAANENIKVITLEENRGLFNARIVGADNASGEYIAFMDSDDQITKNWISSLVFKAKSSGADLVFGDMRKLGSVPNNTIDRHRACYYNLDPLRSVTLDTDGRGVLDLFMKMHGLCSHYHYVWNKLIRRDLWEACLTDLNMLNSVKTHLVMGEDIAFSATLFMFAKKVVNVHNAYYIYCIHNEQSVNTDSAEKYRKNIEDLVAVFDYLESLLEKHGYFEKYATEYKLLKQRYGMIYIRLGRGLVLTETYRKYVSDTFLQEEIENIKDIKSELFLNQMTNTAGIDDVYYSLLDKIYSPDIKVISFDVFDTLVFRPFAKPLDMFICLNKPFTEIFGINSYVDFASIRHYAEEHCHKIQKALRPGIEEPTFDEIYDLIAEVYGYDREKLREVQKLEIENEIKFSYPRKSACELFEIAKNTGKKIILVSDMYLPRSCIEAILQKCGIEGYDKLYLSNEYHLTKHSGRLYSAISRELKDFALPPQFYHIGDNYDSDVAKAKGAGWHAQHYPAPMGLLQGRNPGIFTGLSYNKIFYISDRYTDMDLAYYSYTGLRSCLAVVANKIFDFPYVSFNINSDLNADPKFVGYFITGMHVFAIVRWLIKKTRGKGIRKIHFAARDGYLIKKAYDILSEGLTGLPQSSYIRVSRKSFAIADIKSFNDVHSIVQKLNYASQTPESIYELFKPVMTTRALDAYAAYREKNNAMSLTPFVDKEQFAAFMKDFYISYLQDATFEEYDEMLKKYFSEIFAPEDVFFDIGYSGRVELVLNKLLGFKIRSYYIHSNNEYLEKRCFLGDIENECFYDYKPIVTGVVREHIISELAPSTIGYALNDGKLEPVFDKFDMNYPTQFVTRLVQESAIDFVRDMRTYFGKGAVDIFARDYELSRPFEYYLHFSRSFDRNIFGDLEFEDDMGEGHTVSGIDFWNRSLERIHFGETAVYKEPAMPSAVKKRSRLMRALYLFLFDRKTFNRKLKNKLHKK</sequence>
<reference evidence="2" key="2">
    <citation type="journal article" date="2021" name="PeerJ">
        <title>Extensive microbial diversity within the chicken gut microbiome revealed by metagenomics and culture.</title>
        <authorList>
            <person name="Gilroy R."/>
            <person name="Ravi A."/>
            <person name="Getino M."/>
            <person name="Pursley I."/>
            <person name="Horton D.L."/>
            <person name="Alikhan N.F."/>
            <person name="Baker D."/>
            <person name="Gharbi K."/>
            <person name="Hall N."/>
            <person name="Watson M."/>
            <person name="Adriaenssens E.M."/>
            <person name="Foster-Nyarko E."/>
            <person name="Jarju S."/>
            <person name="Secka A."/>
            <person name="Antonio M."/>
            <person name="Oren A."/>
            <person name="Chaudhuri R.R."/>
            <person name="La Ragione R."/>
            <person name="Hildebrand F."/>
            <person name="Pallen M.J."/>
        </authorList>
    </citation>
    <scope>NUCLEOTIDE SEQUENCE</scope>
    <source>
        <strain evidence="2">CHK195-12923</strain>
    </source>
</reference>
<organism evidence="2 3">
    <name type="scientific">Candidatus Coproplasma excrementigallinarum</name>
    <dbReference type="NCBI Taxonomy" id="2840747"/>
    <lineage>
        <taxon>Bacteria</taxon>
        <taxon>Bacillati</taxon>
        <taxon>Bacillota</taxon>
        <taxon>Clostridia</taxon>
        <taxon>Eubacteriales</taxon>
        <taxon>Candidatus Coproplasma</taxon>
    </lineage>
</organism>
<name>A0A9D1SIX4_9FIRM</name>
<dbReference type="AlphaFoldDB" id="A0A9D1SIX4"/>
<evidence type="ECO:0000313" key="2">
    <source>
        <dbReference type="EMBL" id="HIU61297.1"/>
    </source>
</evidence>
<proteinExistence type="predicted"/>
<dbReference type="Pfam" id="PF00535">
    <property type="entry name" value="Glycos_transf_2"/>
    <property type="match status" value="1"/>
</dbReference>
<dbReference type="Proteomes" id="UP000824110">
    <property type="component" value="Unassembled WGS sequence"/>
</dbReference>
<dbReference type="InterPro" id="IPR036412">
    <property type="entry name" value="HAD-like_sf"/>
</dbReference>
<dbReference type="InterPro" id="IPR001173">
    <property type="entry name" value="Glyco_trans_2-like"/>
</dbReference>
<dbReference type="SUPFAM" id="SSF56784">
    <property type="entry name" value="HAD-like"/>
    <property type="match status" value="1"/>
</dbReference>
<dbReference type="PANTHER" id="PTHR43685">
    <property type="entry name" value="GLYCOSYLTRANSFERASE"/>
    <property type="match status" value="1"/>
</dbReference>
<accession>A0A9D1SIX4</accession>
<protein>
    <submittedName>
        <fullName evidence="2">Glycosyltransferase</fullName>
    </submittedName>
</protein>
<dbReference type="Gene3D" id="3.90.550.10">
    <property type="entry name" value="Spore Coat Polysaccharide Biosynthesis Protein SpsA, Chain A"/>
    <property type="match status" value="1"/>
</dbReference>
<dbReference type="Gene3D" id="1.10.150.400">
    <property type="match status" value="1"/>
</dbReference>
<reference evidence="2" key="1">
    <citation type="submission" date="2020-10" db="EMBL/GenBank/DDBJ databases">
        <authorList>
            <person name="Gilroy R."/>
        </authorList>
    </citation>
    <scope>NUCLEOTIDE SEQUENCE</scope>
    <source>
        <strain evidence="2">CHK195-12923</strain>
    </source>
</reference>
<dbReference type="InterPro" id="IPR050834">
    <property type="entry name" value="Glycosyltransf_2"/>
</dbReference>
<comment type="caution">
    <text evidence="2">The sequence shown here is derived from an EMBL/GenBank/DDBJ whole genome shotgun (WGS) entry which is preliminary data.</text>
</comment>
<feature type="domain" description="Glycosyltransferase 2-like" evidence="1">
    <location>
        <begin position="8"/>
        <end position="141"/>
    </location>
</feature>
<dbReference type="InterPro" id="IPR029044">
    <property type="entry name" value="Nucleotide-diphossugar_trans"/>
</dbReference>
<dbReference type="PANTHER" id="PTHR43685:SF2">
    <property type="entry name" value="GLYCOSYLTRANSFERASE 2-LIKE DOMAIN-CONTAINING PROTEIN"/>
    <property type="match status" value="1"/>
</dbReference>
<evidence type="ECO:0000259" key="1">
    <source>
        <dbReference type="Pfam" id="PF00535"/>
    </source>
</evidence>
<dbReference type="SUPFAM" id="SSF53448">
    <property type="entry name" value="Nucleotide-diphospho-sugar transferases"/>
    <property type="match status" value="1"/>
</dbReference>